<dbReference type="AlphaFoldDB" id="A0A0K3CIE6"/>
<organism evidence="1 2">
    <name type="scientific">Rhodotorula toruloides</name>
    <name type="common">Yeast</name>
    <name type="synonym">Rhodosporidium toruloides</name>
    <dbReference type="NCBI Taxonomy" id="5286"/>
    <lineage>
        <taxon>Eukaryota</taxon>
        <taxon>Fungi</taxon>
        <taxon>Dikarya</taxon>
        <taxon>Basidiomycota</taxon>
        <taxon>Pucciniomycotina</taxon>
        <taxon>Microbotryomycetes</taxon>
        <taxon>Sporidiobolales</taxon>
        <taxon>Sporidiobolaceae</taxon>
        <taxon>Rhodotorula</taxon>
    </lineage>
</organism>
<reference evidence="1 2" key="1">
    <citation type="submission" date="2015-07" db="EMBL/GenBank/DDBJ databases">
        <authorList>
            <person name="Cajimat M.N.B."/>
            <person name="Milazzo M.L."/>
            <person name="Fulhorst C.F."/>
        </authorList>
    </citation>
    <scope>NUCLEOTIDE SEQUENCE [LARGE SCALE GENOMIC DNA]</scope>
    <source>
        <strain evidence="1">Single colony</strain>
    </source>
</reference>
<proteinExistence type="predicted"/>
<dbReference type="EMBL" id="CWKI01000007">
    <property type="protein sequence ID" value="CTR08265.1"/>
    <property type="molecule type" value="Genomic_DNA"/>
</dbReference>
<evidence type="ECO:0000313" key="1">
    <source>
        <dbReference type="EMBL" id="CTR08265.1"/>
    </source>
</evidence>
<keyword evidence="2" id="KW-1185">Reference proteome</keyword>
<accession>A0A0K3CIE6</accession>
<sequence>MVQDKEKPHLYDVTTRMKAGAGYLRVRHCELPKPNSAGEFVEGPKTDPHEVFRPDEARVKRFLGAKADKDELPPSHIGHYQEYKLCAWLYAVSRGVLTCSTWFPQGVVRPKDPDVHFPPHRLQFLHSPQCSFFILHKLLADPATGREVDPGVDLNQFQIASSAWFRPALDGKNSAAGLQLAARPDLCPSKRAALTAKVSQEKGGRLVQSNVSCMNGWSVDLTTQRLDKPDKMAPDDKRNFFWERSDPRFPPCYFMLDAIRLPLLDLLVPPFTAKDDLANPEDEDFGLAAYLRNFYLNKESDDELLLAKVHEAEGCVR</sequence>
<evidence type="ECO:0000313" key="2">
    <source>
        <dbReference type="Proteomes" id="UP000199069"/>
    </source>
</evidence>
<name>A0A0K3CIE6_RHOTO</name>
<protein>
    <submittedName>
        <fullName evidence="1">Uncharacterized protein</fullName>
    </submittedName>
</protein>
<dbReference type="Proteomes" id="UP000199069">
    <property type="component" value="Unassembled WGS sequence"/>
</dbReference>
<gene>
    <name evidence="1" type="primary">FGENESH: predicted gene_7.511</name>
    <name evidence="1" type="ORF">BN2166_0041260</name>
</gene>